<comment type="caution">
    <text evidence="1">The sequence shown here is derived from an EMBL/GenBank/DDBJ whole genome shotgun (WGS) entry which is preliminary data.</text>
</comment>
<dbReference type="EMBL" id="LAZR01055266">
    <property type="protein sequence ID" value="KKK76762.1"/>
    <property type="molecule type" value="Genomic_DNA"/>
</dbReference>
<gene>
    <name evidence="1" type="ORF">LCGC14_2860430</name>
</gene>
<reference evidence="1" key="1">
    <citation type="journal article" date="2015" name="Nature">
        <title>Complex archaea that bridge the gap between prokaryotes and eukaryotes.</title>
        <authorList>
            <person name="Spang A."/>
            <person name="Saw J.H."/>
            <person name="Jorgensen S.L."/>
            <person name="Zaremba-Niedzwiedzka K."/>
            <person name="Martijn J."/>
            <person name="Lind A.E."/>
            <person name="van Eijk R."/>
            <person name="Schleper C."/>
            <person name="Guy L."/>
            <person name="Ettema T.J."/>
        </authorList>
    </citation>
    <scope>NUCLEOTIDE SEQUENCE</scope>
</reference>
<accession>A0A0F8Y5P3</accession>
<sequence>AVGIEVRNPKITERSAKYIATLCENAFRKYFN</sequence>
<organism evidence="1">
    <name type="scientific">marine sediment metagenome</name>
    <dbReference type="NCBI Taxonomy" id="412755"/>
    <lineage>
        <taxon>unclassified sequences</taxon>
        <taxon>metagenomes</taxon>
        <taxon>ecological metagenomes</taxon>
    </lineage>
</organism>
<feature type="non-terminal residue" evidence="1">
    <location>
        <position position="1"/>
    </location>
</feature>
<protein>
    <submittedName>
        <fullName evidence="1">Uncharacterized protein</fullName>
    </submittedName>
</protein>
<dbReference type="AlphaFoldDB" id="A0A0F8Y5P3"/>
<evidence type="ECO:0000313" key="1">
    <source>
        <dbReference type="EMBL" id="KKK76762.1"/>
    </source>
</evidence>
<proteinExistence type="predicted"/>
<name>A0A0F8Y5P3_9ZZZZ</name>